<dbReference type="SUPFAM" id="SSF52540">
    <property type="entry name" value="P-loop containing nucleoside triphosphate hydrolases"/>
    <property type="match status" value="1"/>
</dbReference>
<name>A0A9X2CFQ0_9GAMM</name>
<sequence length="597" mass="66848">MKLEKLILENYRGYQERTEIVINELTALIGRNDVGKTTVLDALGVFFGHKLCKYDISDKCVYAGIDDDVKIGCVFSGVPENLVLDASSQTTFNDEYLLNSDGHLELHKIYKKGKGSGAIHAYCRHPSARGVKGILLKKNDELKAIAQSLSINVEDRRSNVSLRQSIYQENEDLRLTDQLVSLSKEDGKAIWEQIQTYLPHFALFRADRPSTDEESEVQDPMKAAVVNALSELESDLNDIKQRVKERALAVATNTISHLNDIDPNLAQQLAPEFKAEPKWDSIFKLSLVGDDGIHINKRGSGVRRLILISFFKAEAERIKQENSGRGVIYAIEEPETSQHPSNQKLLLEAFSELASLENCQVLLTTHVPALAGQLPLESIRHIHRNASGDLAITQDSDSVYEYIAKDLGVLPDSRAQVFLCLEGPNDVNFFKGMSRILLRDGVEVPDLNTDPRVVLLPLGGSTLKDWVNRHYLKNIGKPEIHIYDRDTEEPPAYQQACDKVNGRGDGSIAFLTSKREAENYLHVDAIKEAFQLGIDLDIDAQTDIPNLLVEHTSYKESNVKKKLNSRAVSFMNKELLEQVDTSGEVLEWFNAISSRLN</sequence>
<reference evidence="2" key="1">
    <citation type="submission" date="2022-01" db="EMBL/GenBank/DDBJ databases">
        <title>Whole genome-based taxonomy of the Shewanellaceae.</title>
        <authorList>
            <person name="Martin-Rodriguez A.J."/>
        </authorList>
    </citation>
    <scope>NUCLEOTIDE SEQUENCE</scope>
    <source>
        <strain evidence="2">DSM 23803</strain>
    </source>
</reference>
<evidence type="ECO:0000313" key="2">
    <source>
        <dbReference type="EMBL" id="MCL1107622.1"/>
    </source>
</evidence>
<keyword evidence="2" id="KW-0547">Nucleotide-binding</keyword>
<feature type="domain" description="Endonuclease GajA/Old nuclease/RecF-like AAA" evidence="1">
    <location>
        <begin position="1"/>
        <end position="370"/>
    </location>
</feature>
<organism evidence="2 3">
    <name type="scientific">Shewanella algicola</name>
    <dbReference type="NCBI Taxonomy" id="640633"/>
    <lineage>
        <taxon>Bacteria</taxon>
        <taxon>Pseudomonadati</taxon>
        <taxon>Pseudomonadota</taxon>
        <taxon>Gammaproteobacteria</taxon>
        <taxon>Alteromonadales</taxon>
        <taxon>Shewanellaceae</taxon>
        <taxon>Shewanella</taxon>
    </lineage>
</organism>
<dbReference type="InterPro" id="IPR051396">
    <property type="entry name" value="Bact_Antivir_Def_Nuclease"/>
</dbReference>
<protein>
    <submittedName>
        <fullName evidence="2">ATP-binding protein</fullName>
    </submittedName>
</protein>
<dbReference type="PANTHER" id="PTHR43581">
    <property type="entry name" value="ATP/GTP PHOSPHATASE"/>
    <property type="match status" value="1"/>
</dbReference>
<dbReference type="Pfam" id="PF13175">
    <property type="entry name" value="AAA_15"/>
    <property type="match status" value="1"/>
</dbReference>
<dbReference type="Gene3D" id="3.40.50.300">
    <property type="entry name" value="P-loop containing nucleotide triphosphate hydrolases"/>
    <property type="match status" value="1"/>
</dbReference>
<keyword evidence="3" id="KW-1185">Reference proteome</keyword>
<dbReference type="RefSeq" id="WP_188927034.1">
    <property type="nucleotide sequence ID" value="NZ_BMQI01000072.1"/>
</dbReference>
<dbReference type="InterPro" id="IPR041685">
    <property type="entry name" value="AAA_GajA/Old/RecF-like"/>
</dbReference>
<dbReference type="Proteomes" id="UP001139408">
    <property type="component" value="Unassembled WGS sequence"/>
</dbReference>
<gene>
    <name evidence="2" type="ORF">L2749_20665</name>
</gene>
<proteinExistence type="predicted"/>
<dbReference type="GO" id="GO:0005524">
    <property type="term" value="F:ATP binding"/>
    <property type="evidence" value="ECO:0007669"/>
    <property type="project" value="UniProtKB-KW"/>
</dbReference>
<comment type="caution">
    <text evidence="2">The sequence shown here is derived from an EMBL/GenBank/DDBJ whole genome shotgun (WGS) entry which is preliminary data.</text>
</comment>
<dbReference type="EMBL" id="JAKILJ010000072">
    <property type="protein sequence ID" value="MCL1107622.1"/>
    <property type="molecule type" value="Genomic_DNA"/>
</dbReference>
<keyword evidence="2" id="KW-0067">ATP-binding</keyword>
<dbReference type="InterPro" id="IPR027417">
    <property type="entry name" value="P-loop_NTPase"/>
</dbReference>
<evidence type="ECO:0000313" key="3">
    <source>
        <dbReference type="Proteomes" id="UP001139408"/>
    </source>
</evidence>
<accession>A0A9X2CFQ0</accession>
<dbReference type="PANTHER" id="PTHR43581:SF2">
    <property type="entry name" value="EXCINUCLEASE ATPASE SUBUNIT"/>
    <property type="match status" value="1"/>
</dbReference>
<evidence type="ECO:0000259" key="1">
    <source>
        <dbReference type="Pfam" id="PF13175"/>
    </source>
</evidence>
<dbReference type="AlphaFoldDB" id="A0A9X2CFQ0"/>